<feature type="compositionally biased region" description="Acidic residues" evidence="2">
    <location>
        <begin position="1080"/>
        <end position="1090"/>
    </location>
</feature>
<feature type="region of interest" description="Disordered" evidence="2">
    <location>
        <begin position="823"/>
        <end position="862"/>
    </location>
</feature>
<feature type="compositionally biased region" description="Gly residues" evidence="2">
    <location>
        <begin position="263"/>
        <end position="280"/>
    </location>
</feature>
<feature type="compositionally biased region" description="Basic and acidic residues" evidence="2">
    <location>
        <begin position="830"/>
        <end position="839"/>
    </location>
</feature>
<reference evidence="4" key="1">
    <citation type="submission" date="2018-02" db="EMBL/GenBank/DDBJ databases">
        <authorList>
            <person name="Cohen D.B."/>
            <person name="Kent A.D."/>
        </authorList>
    </citation>
    <scope>NUCLEOTIDE SEQUENCE</scope>
</reference>
<dbReference type="AlphaFoldDB" id="A0A2N9J1G2"/>
<evidence type="ECO:0000259" key="3">
    <source>
        <dbReference type="Pfam" id="PF04195"/>
    </source>
</evidence>
<accession>A0A2N9J1G2</accession>
<protein>
    <recommendedName>
        <fullName evidence="3">Transposase (putative) gypsy type domain-containing protein</fullName>
    </recommendedName>
</protein>
<feature type="region of interest" description="Disordered" evidence="2">
    <location>
        <begin position="253"/>
        <end position="282"/>
    </location>
</feature>
<feature type="domain" description="Transposase (putative) gypsy type" evidence="3">
    <location>
        <begin position="590"/>
        <end position="639"/>
    </location>
</feature>
<dbReference type="PANTHER" id="PTHR31099">
    <property type="entry name" value="OS06G0165300 PROTEIN"/>
    <property type="match status" value="1"/>
</dbReference>
<evidence type="ECO:0000313" key="4">
    <source>
        <dbReference type="EMBL" id="SPD30658.1"/>
    </source>
</evidence>
<sequence>MLKGLSVKDNNSGGGSSRLGNKRLKNRDSSSGWSNIRLGGNGGSSGWGNKRLKDKGRGGTSGLGKIRLRNGGGTSGWDKIRLRDGGGINGWGNNRLVGSGGTSGRGNIVSSRLSDIRLRDGGGTNGWGNNRLGGSDDTNGKGNIRLRDGCGNSGLGNKRLRDRGVNGVIKGLGVGVILVDGATIGWGVVVVLVEGATLVAVDWVTKGSGVGGGTNGRGNIGSSRLSDIRLRDGGGTNGWGNNSGWGNERLRGRGDTSGWGNNRLGGSGGTSGRGNIGSSGLGHKRLSGRGVLVDGVATSWGGSGGTSGGIKSKSSTCNGKYLRLWLSLDVNERLNMLPGRPPKRHSLMETDVAGKSVTAVSRAWGWKTCKTKKLIGKGHRRGERKGFIYLLFMARGLPGIVGSEDMWSINSPSLGRPVLVWLVVLCDVHGLGPLDSWKTPVAGGEVSSLDDLRNMKGQGHGRNFLAPFVSGVEAIKRWDGFRFALTRVGLGLDARLAARLSAALLVEPSCGVSDVFECEVTLWSHRPRGAILPVSGLDPNKSFVAEGVSSKFVDKDIKRLRTRYQISEDIVLRLPDKGEWACSSNGEDVVLYEDNLAAGLRLPFRPFERELLHRLGLAPSQLNPNAWRTTIGLQVLWKMASDGEYELTVDEFLFLYKLAYIPASPGIWAFTCHKGSPRLIPGLPNSNRSWKPKFFFLCGDSWEFSPDEAVGEDPCGIRRTWGIPVAAGAILTPYVLSWFYLYFDGRPGIYFIYLLFAAFRRPSLSTRLRERLLRVAEYQKEKLVRLVDLLSPFTLAEWSLGPEPSPEVKKAIKAYQQRMTTRAERKRLREAKSGKKVVIEKGQSSRKGGHQDKPLPSAKVKTPEKVHVYHEVPPSPVALKGRGVAPGDVVPTIYNSSSRAMDKVAKLYEKVDLEVYDLVDDMDLLRMSIQDSLKAAGPTFVLGNRLRSSRGELAKLKANLEEATAQAQAHKKAAEGLKAEKGSLRSQIKQLEADVKRKDELISALETGRDELLHKTEALQGEISDAKETAVIDYKASEDFQEATRRYYVAGFEHFRKRAALAFGGVQDWSIVKIFDDEETTAVEEGSEDEEGRRRGDDSAVGPVGGQAVSVDDQIDPPPVGDEVQGVTHAFVDKNLSTEVMFTPYGRGASVSMTPFWTYPPRGPLFNDALLDIAPHGCLTVLRGASVSMTPFWTYPPRGPLFNDALLDIAPHGCLTVLRGASVSMTPFWTLSSEGSIV</sequence>
<proteinExistence type="predicted"/>
<keyword evidence="1" id="KW-0175">Coiled coil</keyword>
<dbReference type="Pfam" id="PF04195">
    <property type="entry name" value="Transposase_28"/>
    <property type="match status" value="1"/>
</dbReference>
<dbReference type="PANTHER" id="PTHR31099:SF49">
    <property type="entry name" value="MYOSIN HEAVY CHAIN-LIKE PROTEIN"/>
    <property type="match status" value="1"/>
</dbReference>
<feature type="region of interest" description="Disordered" evidence="2">
    <location>
        <begin position="124"/>
        <end position="145"/>
    </location>
</feature>
<feature type="region of interest" description="Disordered" evidence="2">
    <location>
        <begin position="1"/>
        <end position="70"/>
    </location>
</feature>
<evidence type="ECO:0000256" key="2">
    <source>
        <dbReference type="SAM" id="MobiDB-lite"/>
    </source>
</evidence>
<organism evidence="4">
    <name type="scientific">Fagus sylvatica</name>
    <name type="common">Beechnut</name>
    <dbReference type="NCBI Taxonomy" id="28930"/>
    <lineage>
        <taxon>Eukaryota</taxon>
        <taxon>Viridiplantae</taxon>
        <taxon>Streptophyta</taxon>
        <taxon>Embryophyta</taxon>
        <taxon>Tracheophyta</taxon>
        <taxon>Spermatophyta</taxon>
        <taxon>Magnoliopsida</taxon>
        <taxon>eudicotyledons</taxon>
        <taxon>Gunneridae</taxon>
        <taxon>Pentapetalae</taxon>
        <taxon>rosids</taxon>
        <taxon>fabids</taxon>
        <taxon>Fagales</taxon>
        <taxon>Fagaceae</taxon>
        <taxon>Fagus</taxon>
    </lineage>
</organism>
<dbReference type="InterPro" id="IPR007321">
    <property type="entry name" value="Transposase_28"/>
</dbReference>
<feature type="region of interest" description="Disordered" evidence="2">
    <location>
        <begin position="1080"/>
        <end position="1119"/>
    </location>
</feature>
<evidence type="ECO:0000256" key="1">
    <source>
        <dbReference type="SAM" id="Coils"/>
    </source>
</evidence>
<feature type="coiled-coil region" evidence="1">
    <location>
        <begin position="946"/>
        <end position="1029"/>
    </location>
</feature>
<name>A0A2N9J1G2_FAGSY</name>
<gene>
    <name evidence="4" type="ORF">FSB_LOCUS58540</name>
</gene>
<dbReference type="EMBL" id="OIVN01006326">
    <property type="protein sequence ID" value="SPD30658.1"/>
    <property type="molecule type" value="Genomic_DNA"/>
</dbReference>